<proteinExistence type="inferred from homology"/>
<dbReference type="PANTHER" id="PTHR43369:SF2">
    <property type="entry name" value="PHOSPHORIBOSYLGLYCINAMIDE FORMYLTRANSFERASE"/>
    <property type="match status" value="1"/>
</dbReference>
<sequence>MTTGVPLPGGSAAKRLAMIGSGAGTTTEAVLADGVRRTGVTIHRVTENYDEGPILAQLEVPVASGDDVAALRNRVQAAERELLIRWLANWAAGDGDTGEASAATSRPNPPH</sequence>
<evidence type="ECO:0000313" key="10">
    <source>
        <dbReference type="EMBL" id="NYE68921.1"/>
    </source>
</evidence>
<evidence type="ECO:0000256" key="8">
    <source>
        <dbReference type="ARBA" id="ARBA00047664"/>
    </source>
</evidence>
<keyword evidence="11" id="KW-1185">Reference proteome</keyword>
<comment type="catalytic activity">
    <reaction evidence="8">
        <text>N(1)-(5-phospho-beta-D-ribosyl)glycinamide + (6R)-10-formyltetrahydrofolate = N(2)-formyl-N(1)-(5-phospho-beta-D-ribosyl)glycinamide + (6S)-5,6,7,8-tetrahydrofolate + H(+)</text>
        <dbReference type="Rhea" id="RHEA:15053"/>
        <dbReference type="ChEBI" id="CHEBI:15378"/>
        <dbReference type="ChEBI" id="CHEBI:57453"/>
        <dbReference type="ChEBI" id="CHEBI:143788"/>
        <dbReference type="ChEBI" id="CHEBI:147286"/>
        <dbReference type="ChEBI" id="CHEBI:195366"/>
        <dbReference type="EC" id="2.1.2.2"/>
    </reaction>
</comment>
<name>A0A7Y9I2A6_9ACTN</name>
<evidence type="ECO:0000256" key="2">
    <source>
        <dbReference type="ARBA" id="ARBA00012254"/>
    </source>
</evidence>
<dbReference type="EC" id="2.1.2.2" evidence="2"/>
<reference evidence="10 11" key="1">
    <citation type="submission" date="2020-07" db="EMBL/GenBank/DDBJ databases">
        <title>Sequencing the genomes of 1000 actinobacteria strains.</title>
        <authorList>
            <person name="Klenk H.-P."/>
        </authorList>
    </citation>
    <scope>NUCLEOTIDE SEQUENCE [LARGE SCALE GENOMIC DNA]</scope>
    <source>
        <strain evidence="10 11">DSM 22083</strain>
    </source>
</reference>
<keyword evidence="3 10" id="KW-0808">Transferase</keyword>
<dbReference type="AlphaFoldDB" id="A0A7Y9I2A6"/>
<dbReference type="Proteomes" id="UP000569914">
    <property type="component" value="Unassembled WGS sequence"/>
</dbReference>
<dbReference type="InterPro" id="IPR002376">
    <property type="entry name" value="Formyl_transf_N"/>
</dbReference>
<comment type="pathway">
    <text evidence="1">Purine metabolism; IMP biosynthesis via de novo pathway; N(2)-formyl-N(1)-(5-phospho-D-ribosyl)glycinamide from N(1)-(5-phospho-D-ribosyl)glycinamide (10-formyl THF route): step 1/1.</text>
</comment>
<protein>
    <recommendedName>
        <fullName evidence="2">phosphoribosylglycinamide formyltransferase 1</fullName>
        <ecNumber evidence="2">2.1.2.2</ecNumber>
    </recommendedName>
    <alternativeName>
        <fullName evidence="7">5'-phosphoribosylglycinamide transformylase</fullName>
    </alternativeName>
    <alternativeName>
        <fullName evidence="6">GAR transformylase</fullName>
    </alternativeName>
</protein>
<evidence type="ECO:0000259" key="9">
    <source>
        <dbReference type="Pfam" id="PF00551"/>
    </source>
</evidence>
<organism evidence="10 11">
    <name type="scientific">Microlunatus parietis</name>
    <dbReference type="NCBI Taxonomy" id="682979"/>
    <lineage>
        <taxon>Bacteria</taxon>
        <taxon>Bacillati</taxon>
        <taxon>Actinomycetota</taxon>
        <taxon>Actinomycetes</taxon>
        <taxon>Propionibacteriales</taxon>
        <taxon>Propionibacteriaceae</taxon>
        <taxon>Microlunatus</taxon>
    </lineage>
</organism>
<accession>A0A7Y9I2A6</accession>
<dbReference type="Gene3D" id="3.40.50.170">
    <property type="entry name" value="Formyl transferase, N-terminal domain"/>
    <property type="match status" value="1"/>
</dbReference>
<evidence type="ECO:0000256" key="1">
    <source>
        <dbReference type="ARBA" id="ARBA00005054"/>
    </source>
</evidence>
<dbReference type="Pfam" id="PF00551">
    <property type="entry name" value="Formyl_trans_N"/>
    <property type="match status" value="1"/>
</dbReference>
<dbReference type="GO" id="GO:0006189">
    <property type="term" value="P:'de novo' IMP biosynthetic process"/>
    <property type="evidence" value="ECO:0007669"/>
    <property type="project" value="TreeGrafter"/>
</dbReference>
<evidence type="ECO:0000256" key="5">
    <source>
        <dbReference type="ARBA" id="ARBA00038440"/>
    </source>
</evidence>
<keyword evidence="4" id="KW-0658">Purine biosynthesis</keyword>
<dbReference type="EMBL" id="JACCBU010000001">
    <property type="protein sequence ID" value="NYE68921.1"/>
    <property type="molecule type" value="Genomic_DNA"/>
</dbReference>
<dbReference type="GO" id="GO:0004644">
    <property type="term" value="F:phosphoribosylglycinamide formyltransferase activity"/>
    <property type="evidence" value="ECO:0007669"/>
    <property type="project" value="UniProtKB-EC"/>
</dbReference>
<evidence type="ECO:0000256" key="4">
    <source>
        <dbReference type="ARBA" id="ARBA00022755"/>
    </source>
</evidence>
<evidence type="ECO:0000256" key="7">
    <source>
        <dbReference type="ARBA" id="ARBA00041682"/>
    </source>
</evidence>
<dbReference type="PROSITE" id="PS00373">
    <property type="entry name" value="GART"/>
    <property type="match status" value="1"/>
</dbReference>
<dbReference type="PANTHER" id="PTHR43369">
    <property type="entry name" value="PHOSPHORIBOSYLGLYCINAMIDE FORMYLTRANSFERASE"/>
    <property type="match status" value="1"/>
</dbReference>
<dbReference type="GO" id="GO:0005829">
    <property type="term" value="C:cytosol"/>
    <property type="evidence" value="ECO:0007669"/>
    <property type="project" value="TreeGrafter"/>
</dbReference>
<dbReference type="SUPFAM" id="SSF53328">
    <property type="entry name" value="Formyltransferase"/>
    <property type="match status" value="1"/>
</dbReference>
<evidence type="ECO:0000256" key="6">
    <source>
        <dbReference type="ARBA" id="ARBA00041324"/>
    </source>
</evidence>
<comment type="caution">
    <text evidence="10">The sequence shown here is derived from an EMBL/GenBank/DDBJ whole genome shotgun (WGS) entry which is preliminary data.</text>
</comment>
<dbReference type="RefSeq" id="WP_179747786.1">
    <property type="nucleotide sequence ID" value="NZ_JACCBU010000001.1"/>
</dbReference>
<gene>
    <name evidence="10" type="ORF">BKA15_000250</name>
</gene>
<feature type="domain" description="Formyl transferase N-terminal" evidence="9">
    <location>
        <begin position="26"/>
        <end position="85"/>
    </location>
</feature>
<evidence type="ECO:0000256" key="3">
    <source>
        <dbReference type="ARBA" id="ARBA00022679"/>
    </source>
</evidence>
<evidence type="ECO:0000313" key="11">
    <source>
        <dbReference type="Proteomes" id="UP000569914"/>
    </source>
</evidence>
<dbReference type="InterPro" id="IPR036477">
    <property type="entry name" value="Formyl_transf_N_sf"/>
</dbReference>
<comment type="similarity">
    <text evidence="5">Belongs to the GART family.</text>
</comment>
<dbReference type="InterPro" id="IPR001555">
    <property type="entry name" value="GART_AS"/>
</dbReference>